<dbReference type="Proteomes" id="UP001354931">
    <property type="component" value="Unassembled WGS sequence"/>
</dbReference>
<keyword evidence="4" id="KW-1185">Reference proteome</keyword>
<comment type="caution">
    <text evidence="3">The sequence shown here is derived from an EMBL/GenBank/DDBJ whole genome shotgun (WGS) entry which is preliminary data.</text>
</comment>
<dbReference type="RefSeq" id="WP_326021980.1">
    <property type="nucleotide sequence ID" value="NZ_JAOZYC010000164.1"/>
</dbReference>
<evidence type="ECO:0000313" key="4">
    <source>
        <dbReference type="Proteomes" id="UP001354931"/>
    </source>
</evidence>
<dbReference type="Pfam" id="PF00171">
    <property type="entry name" value="Aldedh"/>
    <property type="match status" value="1"/>
</dbReference>
<dbReference type="Gene3D" id="3.40.605.10">
    <property type="entry name" value="Aldehyde Dehydrogenase, Chain A, domain 1"/>
    <property type="match status" value="1"/>
</dbReference>
<dbReference type="InterPro" id="IPR015590">
    <property type="entry name" value="Aldehyde_DH_dom"/>
</dbReference>
<dbReference type="InterPro" id="IPR016161">
    <property type="entry name" value="Ald_DH/histidinol_DH"/>
</dbReference>
<dbReference type="InterPro" id="IPR016162">
    <property type="entry name" value="Ald_DH_N"/>
</dbReference>
<accession>A0ABU6FEN4</accession>
<keyword evidence="1" id="KW-0560">Oxidoreductase</keyword>
<evidence type="ECO:0000259" key="2">
    <source>
        <dbReference type="Pfam" id="PF00171"/>
    </source>
</evidence>
<sequence>MTQKLLAHQTTSQHRPPAVVTSFDPAAPHRQVTEVPASSAADAAEAVRTAGLAFPSWADATAGRRAQALHGAAAALAEDAAGIAALICAEEGKTLGAARGEVAKTVEQFRLAAQLAFMVEGATYPAESAGVSAWTLRVPLGVVVAVTPWNFPLSLAARKLAPALAAGNTVVFKPSPVTPGVGARLAAACHRGGVPEEALRVVQGDDPEAMAALVGAPEVRAVSFTGSDRTGALLHRTVRPGVRTQFELGGHNAALVCADAELAHAATEVAAGAFGLTGQVCTATDRVLVDRSVAAEFTELLAERTARLTVGPGEDPDAAMGPAATAAQRDRVAGLLDSALAAGARAVAHGGLIPGADPAGHWLLPTLLADVPADHPVLTAEVFGPLLSVVPVDGPDEALAALNADAHRLVTAVHTRDLGTTARFVRAARHGIVKVNQRTTGNGVAPPFGGWGASSSGAFPEGGRGALDFVTDTKTVYCDPLTGR</sequence>
<dbReference type="Gene3D" id="3.40.309.10">
    <property type="entry name" value="Aldehyde Dehydrogenase, Chain A, domain 2"/>
    <property type="match status" value="1"/>
</dbReference>
<feature type="domain" description="Aldehyde dehydrogenase" evidence="2">
    <location>
        <begin position="20"/>
        <end position="476"/>
    </location>
</feature>
<evidence type="ECO:0000256" key="1">
    <source>
        <dbReference type="ARBA" id="ARBA00023002"/>
    </source>
</evidence>
<protein>
    <submittedName>
        <fullName evidence="3">Aldehyde dehydrogenase family protein</fullName>
    </submittedName>
</protein>
<gene>
    <name evidence="3" type="ORF">OKJ99_33845</name>
</gene>
<dbReference type="SUPFAM" id="SSF53720">
    <property type="entry name" value="ALDH-like"/>
    <property type="match status" value="1"/>
</dbReference>
<dbReference type="InterPro" id="IPR016160">
    <property type="entry name" value="Ald_DH_CS_CYS"/>
</dbReference>
<reference evidence="3 4" key="1">
    <citation type="submission" date="2022-10" db="EMBL/GenBank/DDBJ databases">
        <authorList>
            <person name="Xie J."/>
            <person name="Shen N."/>
        </authorList>
    </citation>
    <scope>NUCLEOTIDE SEQUENCE [LARGE SCALE GENOMIC DNA]</scope>
    <source>
        <strain evidence="3 4">YIM65594</strain>
    </source>
</reference>
<dbReference type="InterPro" id="IPR016163">
    <property type="entry name" value="Ald_DH_C"/>
</dbReference>
<evidence type="ECO:0000313" key="3">
    <source>
        <dbReference type="EMBL" id="MEB8342489.1"/>
    </source>
</evidence>
<dbReference type="PANTHER" id="PTHR11699">
    <property type="entry name" value="ALDEHYDE DEHYDROGENASE-RELATED"/>
    <property type="match status" value="1"/>
</dbReference>
<name>A0ABU6FEN4_9ACTN</name>
<dbReference type="EMBL" id="JAOZYC010000164">
    <property type="protein sequence ID" value="MEB8342489.1"/>
    <property type="molecule type" value="Genomic_DNA"/>
</dbReference>
<organism evidence="3 4">
    <name type="scientific">Streptomyces endophyticus</name>
    <dbReference type="NCBI Taxonomy" id="714166"/>
    <lineage>
        <taxon>Bacteria</taxon>
        <taxon>Bacillati</taxon>
        <taxon>Actinomycetota</taxon>
        <taxon>Actinomycetes</taxon>
        <taxon>Kitasatosporales</taxon>
        <taxon>Streptomycetaceae</taxon>
        <taxon>Streptomyces</taxon>
    </lineage>
</organism>
<dbReference type="PROSITE" id="PS00070">
    <property type="entry name" value="ALDEHYDE_DEHYDR_CYS"/>
    <property type="match status" value="1"/>
</dbReference>
<proteinExistence type="predicted"/>
<dbReference type="CDD" id="cd07078">
    <property type="entry name" value="ALDH"/>
    <property type="match status" value="1"/>
</dbReference>